<feature type="binding site" evidence="6">
    <location>
        <position position="473"/>
    </location>
    <ligand>
        <name>Na(+)</name>
        <dbReference type="ChEBI" id="CHEBI:29101"/>
        <label>1</label>
    </ligand>
</feature>
<evidence type="ECO:0000256" key="1">
    <source>
        <dbReference type="ARBA" id="ARBA00004141"/>
    </source>
</evidence>
<keyword evidence="11" id="KW-1185">Reference proteome</keyword>
<dbReference type="PRINTS" id="PR00176">
    <property type="entry name" value="NANEUSMPORT"/>
</dbReference>
<keyword evidence="4 9" id="KW-1133">Transmembrane helix</keyword>
<evidence type="ECO:0000256" key="4">
    <source>
        <dbReference type="ARBA" id="ARBA00022989"/>
    </source>
</evidence>
<protein>
    <recommendedName>
        <fullName evidence="8">Transporter</fullName>
    </recommendedName>
</protein>
<evidence type="ECO:0000313" key="11">
    <source>
        <dbReference type="Proteomes" id="UP000054324"/>
    </source>
</evidence>
<name>A0A074Z5G0_OPIVI</name>
<keyword evidence="5 9" id="KW-0472">Membrane</keyword>
<feature type="transmembrane region" description="Helical" evidence="9">
    <location>
        <begin position="120"/>
        <end position="147"/>
    </location>
</feature>
<evidence type="ECO:0000256" key="6">
    <source>
        <dbReference type="PIRSR" id="PIRSR600175-1"/>
    </source>
</evidence>
<keyword evidence="6" id="KW-0915">Sodium</keyword>
<dbReference type="GO" id="GO:0006865">
    <property type="term" value="P:amino acid transport"/>
    <property type="evidence" value="ECO:0007669"/>
    <property type="project" value="TreeGrafter"/>
</dbReference>
<feature type="binding site" evidence="6">
    <location>
        <position position="404"/>
    </location>
    <ligand>
        <name>Na(+)</name>
        <dbReference type="ChEBI" id="CHEBI:29101"/>
        <label>1</label>
    </ligand>
</feature>
<keyword evidence="7" id="KW-1015">Disulfide bond</keyword>
<dbReference type="Proteomes" id="UP000054324">
    <property type="component" value="Unassembled WGS sequence"/>
</dbReference>
<feature type="binding site" evidence="6">
    <location>
        <position position="472"/>
    </location>
    <ligand>
        <name>Na(+)</name>
        <dbReference type="ChEBI" id="CHEBI:29101"/>
        <label>1</label>
    </ligand>
</feature>
<dbReference type="GeneID" id="20324929"/>
<gene>
    <name evidence="10" type="ORF">T265_10761</name>
</gene>
<feature type="transmembrane region" description="Helical" evidence="9">
    <location>
        <begin position="501"/>
        <end position="526"/>
    </location>
</feature>
<feature type="transmembrane region" description="Helical" evidence="9">
    <location>
        <begin position="78"/>
        <end position="99"/>
    </location>
</feature>
<feature type="disulfide bond" evidence="7">
    <location>
        <begin position="159"/>
        <end position="168"/>
    </location>
</feature>
<feature type="binding site" evidence="6">
    <location>
        <position position="469"/>
    </location>
    <ligand>
        <name>Na(+)</name>
        <dbReference type="ChEBI" id="CHEBI:29101"/>
        <label>1</label>
    </ligand>
</feature>
<feature type="transmembrane region" description="Helical" evidence="9">
    <location>
        <begin position="448"/>
        <end position="471"/>
    </location>
</feature>
<feature type="transmembrane region" description="Helical" evidence="9">
    <location>
        <begin position="312"/>
        <end position="332"/>
    </location>
</feature>
<dbReference type="STRING" id="6198.A0A074Z5G0"/>
<comment type="similarity">
    <text evidence="8">Belongs to the sodium:neurotransmitter symporter (SNF) (TC 2.A.22) family.</text>
</comment>
<feature type="binding site" evidence="6">
    <location>
        <position position="54"/>
    </location>
    <ligand>
        <name>Na(+)</name>
        <dbReference type="ChEBI" id="CHEBI:29101"/>
        <label>1</label>
    </ligand>
</feature>
<keyword evidence="3 8" id="KW-0812">Transmembrane</keyword>
<dbReference type="CTD" id="20324929"/>
<dbReference type="InterPro" id="IPR037272">
    <property type="entry name" value="SNS_sf"/>
</dbReference>
<keyword evidence="8" id="KW-0769">Symport</keyword>
<evidence type="ECO:0000256" key="2">
    <source>
        <dbReference type="ARBA" id="ARBA00022448"/>
    </source>
</evidence>
<dbReference type="GO" id="GO:0015293">
    <property type="term" value="F:symporter activity"/>
    <property type="evidence" value="ECO:0007669"/>
    <property type="project" value="UniProtKB-KW"/>
</dbReference>
<dbReference type="PROSITE" id="PS00610">
    <property type="entry name" value="NA_NEUROTRAN_SYMP_1"/>
    <property type="match status" value="1"/>
</dbReference>
<feature type="transmembrane region" description="Helical" evidence="9">
    <location>
        <begin position="398"/>
        <end position="428"/>
    </location>
</feature>
<reference evidence="10 11" key="1">
    <citation type="submission" date="2013-11" db="EMBL/GenBank/DDBJ databases">
        <title>Opisthorchis viverrini - life in the bile duct.</title>
        <authorList>
            <person name="Young N.D."/>
            <person name="Nagarajan N."/>
            <person name="Lin S.J."/>
            <person name="Korhonen P.K."/>
            <person name="Jex A.R."/>
            <person name="Hall R.S."/>
            <person name="Safavi-Hemami H."/>
            <person name="Kaewkong W."/>
            <person name="Bertrand D."/>
            <person name="Gao S."/>
            <person name="Seet Q."/>
            <person name="Wongkham S."/>
            <person name="Teh B.T."/>
            <person name="Wongkham C."/>
            <person name="Intapan P.M."/>
            <person name="Maleewong W."/>
            <person name="Yang X."/>
            <person name="Hu M."/>
            <person name="Wang Z."/>
            <person name="Hofmann A."/>
            <person name="Sternberg P.W."/>
            <person name="Tan P."/>
            <person name="Wang J."/>
            <person name="Gasser R.B."/>
        </authorList>
    </citation>
    <scope>NUCLEOTIDE SEQUENCE [LARGE SCALE GENOMIC DNA]</scope>
</reference>
<feature type="transmembrane region" description="Helical" evidence="9">
    <location>
        <begin position="218"/>
        <end position="238"/>
    </location>
</feature>
<evidence type="ECO:0000313" key="10">
    <source>
        <dbReference type="EMBL" id="KER20762.1"/>
    </source>
</evidence>
<feature type="transmembrane region" description="Helical" evidence="9">
    <location>
        <begin position="48"/>
        <end position="66"/>
    </location>
</feature>
<organism evidence="10 11">
    <name type="scientific">Opisthorchis viverrini</name>
    <name type="common">Southeast Asian liver fluke</name>
    <dbReference type="NCBI Taxonomy" id="6198"/>
    <lineage>
        <taxon>Eukaryota</taxon>
        <taxon>Metazoa</taxon>
        <taxon>Spiralia</taxon>
        <taxon>Lophotrochozoa</taxon>
        <taxon>Platyhelminthes</taxon>
        <taxon>Trematoda</taxon>
        <taxon>Digenea</taxon>
        <taxon>Opisthorchiida</taxon>
        <taxon>Opisthorchiata</taxon>
        <taxon>Opisthorchiidae</taxon>
        <taxon>Opisthorchis</taxon>
    </lineage>
</organism>
<feature type="transmembrane region" description="Helical" evidence="9">
    <location>
        <begin position="532"/>
        <end position="554"/>
    </location>
</feature>
<evidence type="ECO:0000256" key="9">
    <source>
        <dbReference type="SAM" id="Phobius"/>
    </source>
</evidence>
<feature type="transmembrane region" description="Helical" evidence="9">
    <location>
        <begin position="575"/>
        <end position="596"/>
    </location>
</feature>
<feature type="binding site" evidence="6">
    <location>
        <position position="372"/>
    </location>
    <ligand>
        <name>Na(+)</name>
        <dbReference type="ChEBI" id="CHEBI:29101"/>
        <label>1</label>
    </ligand>
</feature>
<dbReference type="RefSeq" id="XP_009175491.1">
    <property type="nucleotide sequence ID" value="XM_009177227.1"/>
</dbReference>
<dbReference type="OrthoDB" id="6581954at2759"/>
<feature type="binding site" evidence="6">
    <location>
        <position position="61"/>
    </location>
    <ligand>
        <name>Na(+)</name>
        <dbReference type="ChEBI" id="CHEBI:29101"/>
        <label>1</label>
    </ligand>
</feature>
<dbReference type="PANTHER" id="PTHR11616:SF309">
    <property type="entry name" value="TRANSPORTER"/>
    <property type="match status" value="1"/>
</dbReference>
<dbReference type="PROSITE" id="PS50267">
    <property type="entry name" value="NA_NEUROTRAN_SYMP_3"/>
    <property type="match status" value="1"/>
</dbReference>
<dbReference type="PROSITE" id="PS00754">
    <property type="entry name" value="NA_NEUROTRAN_SYMP_2"/>
    <property type="match status" value="1"/>
</dbReference>
<proteinExistence type="inferred from homology"/>
<dbReference type="EMBL" id="KL597024">
    <property type="protein sequence ID" value="KER20762.1"/>
    <property type="molecule type" value="Genomic_DNA"/>
</dbReference>
<dbReference type="AlphaFoldDB" id="A0A074Z5G0"/>
<accession>A0A074Z5G0</accession>
<dbReference type="SUPFAM" id="SSF161070">
    <property type="entry name" value="SNF-like"/>
    <property type="match status" value="2"/>
</dbReference>
<evidence type="ECO:0000256" key="5">
    <source>
        <dbReference type="ARBA" id="ARBA00023136"/>
    </source>
</evidence>
<dbReference type="PANTHER" id="PTHR11616">
    <property type="entry name" value="SODIUM/CHLORIDE DEPENDENT TRANSPORTER"/>
    <property type="match status" value="1"/>
</dbReference>
<evidence type="ECO:0000256" key="8">
    <source>
        <dbReference type="RuleBase" id="RU003732"/>
    </source>
</evidence>
<evidence type="ECO:0000256" key="7">
    <source>
        <dbReference type="PIRSR" id="PIRSR600175-2"/>
    </source>
</evidence>
<dbReference type="GO" id="GO:0005886">
    <property type="term" value="C:plasma membrane"/>
    <property type="evidence" value="ECO:0007669"/>
    <property type="project" value="TreeGrafter"/>
</dbReference>
<keyword evidence="6" id="KW-0479">Metal-binding</keyword>
<dbReference type="Pfam" id="PF00209">
    <property type="entry name" value="SNF"/>
    <property type="match status" value="2"/>
</dbReference>
<dbReference type="KEGG" id="ovi:T265_10761"/>
<sequence>MTFGTAQTTCVYEVSENSNGQIDLVHSKDNGAEHEPTKREQWKRRFDFLLACVGMSVGLGNVWRFPYLCYKNGGGAFLIPYFISVLAAGLPVFLLEVTLGQLTSQGGIAAWNICPLFRGIGVASAVTNFCLDCYYNVILAWAIHYLFSSFSSVLPWTHCRNAWNTDRCRDVGANNMTVMSIGTNGTSNQTFLPTDPAAEYWERHVLRISDGIEQMGSVQWELALCLLVAWIVVFLCIYKGIKTSGKLLQDWVGPNPSLMLADEQIEVLNKFVYLDGCISLGGLAKDDMIRTEKARAAFVNLRHPRRGRNIRLSVKIMYVTATTPYVFMFILLGRAVSLEGSSIGLQYYITPDWGKLADMTIWSDAGAQIFFSYSISLGTLAAFGSYNGYHHNSFRDCVAFAVINTFTSLLAGLVIFATLGHMSVVAGISIDKVAESGPGLAFVVYPKALGLLPASPFWAVCFFIMILLLGIDSQFAGVEGLVTSITDFFPRLVLKPRLRMIFVGSICVACYMIGLPMITNGGMYVFQLFNHYAGSLIILLTAFFECIAAGYVYGARKLGRNMKSMHGWGLGHLPVAFWCVITPCFTLIVFIISVAVYEELTYSRSTQTEVYEYPAWAVLVGWMLASCSVFMIPIVMVIQIIRTPGSFIQRIKKLCRPQLPEEVLARMENNLNSQEFVQECTSDNPEDKSTNTLVVNGFAFHSTLPKGESKSSRH</sequence>
<dbReference type="InterPro" id="IPR000175">
    <property type="entry name" value="Na/ntran_symport"/>
</dbReference>
<feature type="transmembrane region" description="Helical" evidence="9">
    <location>
        <begin position="365"/>
        <end position="386"/>
    </location>
</feature>
<feature type="binding site" evidence="6">
    <location>
        <position position="57"/>
    </location>
    <ligand>
        <name>Na(+)</name>
        <dbReference type="ChEBI" id="CHEBI:29101"/>
        <label>1</label>
    </ligand>
</feature>
<dbReference type="GO" id="GO:0046872">
    <property type="term" value="F:metal ion binding"/>
    <property type="evidence" value="ECO:0007669"/>
    <property type="project" value="UniProtKB-KW"/>
</dbReference>
<keyword evidence="2 8" id="KW-0813">Transport</keyword>
<dbReference type="GO" id="GO:0035725">
    <property type="term" value="P:sodium ion transmembrane transport"/>
    <property type="evidence" value="ECO:0007669"/>
    <property type="project" value="TreeGrafter"/>
</dbReference>
<comment type="subcellular location">
    <subcellularLocation>
        <location evidence="1">Membrane</location>
        <topology evidence="1">Multi-pass membrane protein</topology>
    </subcellularLocation>
</comment>
<evidence type="ECO:0000256" key="3">
    <source>
        <dbReference type="ARBA" id="ARBA00022692"/>
    </source>
</evidence>
<feature type="transmembrane region" description="Helical" evidence="9">
    <location>
        <begin position="616"/>
        <end position="641"/>
    </location>
</feature>